<dbReference type="SUPFAM" id="SSF55797">
    <property type="entry name" value="PR-1-like"/>
    <property type="match status" value="1"/>
</dbReference>
<feature type="compositionally biased region" description="Acidic residues" evidence="1">
    <location>
        <begin position="248"/>
        <end position="266"/>
    </location>
</feature>
<keyword evidence="3" id="KW-1185">Reference proteome</keyword>
<gene>
    <name evidence="2" type="ORF">Fcan01_25633</name>
</gene>
<dbReference type="Proteomes" id="UP000198287">
    <property type="component" value="Unassembled WGS sequence"/>
</dbReference>
<dbReference type="OrthoDB" id="337038at2759"/>
<dbReference type="AlphaFoldDB" id="A0A226D3X6"/>
<comment type="caution">
    <text evidence="2">The sequence shown here is derived from an EMBL/GenBank/DDBJ whole genome shotgun (WGS) entry which is preliminary data.</text>
</comment>
<sequence length="321" mass="35642">MGVTRYEGGGGGNCYFVNVPISMKNVNFNQITNRQAVDAWYYEICDEERYPKKNAKGEFNLYHDTQVLWRSSVELGMGFAVQHNEGGTEVQVAGQYYPVGNFISQEASNPNDMKPICHTEEEVCKAYKSGKPLLGDCQGKLSSLVRGCGSLYTFSLSMDHWFFRGFKSGPLAAHTPLLQTVETCVLMRLKLAFAVTPFWVALVAFCRGQNFYSSISKQFCGCSPIFAQFLWVPEKPKTPPPKTQKPEPEDDEKEESDEIKELDESGEEKHVQRLKFGFGDGEMASAGGSKLFKMLSMFDSMKGGKIKVIHIGGPGLASLLG</sequence>
<organism evidence="2 3">
    <name type="scientific">Folsomia candida</name>
    <name type="common">Springtail</name>
    <dbReference type="NCBI Taxonomy" id="158441"/>
    <lineage>
        <taxon>Eukaryota</taxon>
        <taxon>Metazoa</taxon>
        <taxon>Ecdysozoa</taxon>
        <taxon>Arthropoda</taxon>
        <taxon>Hexapoda</taxon>
        <taxon>Collembola</taxon>
        <taxon>Entomobryomorpha</taxon>
        <taxon>Isotomoidea</taxon>
        <taxon>Isotomidae</taxon>
        <taxon>Proisotominae</taxon>
        <taxon>Folsomia</taxon>
    </lineage>
</organism>
<accession>A0A226D3X6</accession>
<reference evidence="2 3" key="1">
    <citation type="submission" date="2015-12" db="EMBL/GenBank/DDBJ databases">
        <title>The genome of Folsomia candida.</title>
        <authorList>
            <person name="Faddeeva A."/>
            <person name="Derks M.F."/>
            <person name="Anvar Y."/>
            <person name="Smit S."/>
            <person name="Van Straalen N."/>
            <person name="Roelofs D."/>
        </authorList>
    </citation>
    <scope>NUCLEOTIDE SEQUENCE [LARGE SCALE GENOMIC DNA]</scope>
    <source>
        <strain evidence="2 3">VU population</strain>
        <tissue evidence="2">Whole body</tissue>
    </source>
</reference>
<name>A0A226D3X6_FOLCA</name>
<dbReference type="EMBL" id="LNIX01000038">
    <property type="protein sequence ID" value="OXA39518.1"/>
    <property type="molecule type" value="Genomic_DNA"/>
</dbReference>
<feature type="region of interest" description="Disordered" evidence="1">
    <location>
        <begin position="237"/>
        <end position="268"/>
    </location>
</feature>
<evidence type="ECO:0000256" key="1">
    <source>
        <dbReference type="SAM" id="MobiDB-lite"/>
    </source>
</evidence>
<evidence type="ECO:0000313" key="3">
    <source>
        <dbReference type="Proteomes" id="UP000198287"/>
    </source>
</evidence>
<dbReference type="InterPro" id="IPR035940">
    <property type="entry name" value="CAP_sf"/>
</dbReference>
<protein>
    <submittedName>
        <fullName evidence="2">Venom allergen 5</fullName>
    </submittedName>
</protein>
<proteinExistence type="predicted"/>
<dbReference type="Gene3D" id="3.40.33.10">
    <property type="entry name" value="CAP"/>
    <property type="match status" value="1"/>
</dbReference>
<evidence type="ECO:0000313" key="2">
    <source>
        <dbReference type="EMBL" id="OXA39518.1"/>
    </source>
</evidence>